<feature type="domain" description="DDH" evidence="1">
    <location>
        <begin position="14"/>
        <end position="158"/>
    </location>
</feature>
<proteinExistence type="predicted"/>
<dbReference type="BioCyc" id="EBAC796937-HMP:GMGH-383-MONOMER"/>
<reference evidence="3 4" key="1">
    <citation type="submission" date="2011-08" db="EMBL/GenBank/DDBJ databases">
        <title>The Genome Sequence of Eubacteriaceae bacterium ACC19a.</title>
        <authorList>
            <consortium name="The Broad Institute Genome Sequencing Platform"/>
            <person name="Earl A."/>
            <person name="Ward D."/>
            <person name="Feldgarden M."/>
            <person name="Gevers D."/>
            <person name="Sizova M."/>
            <person name="Hazen A."/>
            <person name="Epstein S."/>
            <person name="Young S.K."/>
            <person name="Zeng Q."/>
            <person name="Gargeya S."/>
            <person name="Fitzgerald M."/>
            <person name="Haas B."/>
            <person name="Abouelleil A."/>
            <person name="Alvarado L."/>
            <person name="Arachchi H.M."/>
            <person name="Berlin A."/>
            <person name="Brown A."/>
            <person name="Chapman S.B."/>
            <person name="Chen Z."/>
            <person name="Dunbar C."/>
            <person name="Freedman E."/>
            <person name="Gearin G."/>
            <person name="Gellesch M."/>
            <person name="Goldberg J."/>
            <person name="Griggs A."/>
            <person name="Gujja S."/>
            <person name="Heiman D."/>
            <person name="Howarth C."/>
            <person name="Larson L."/>
            <person name="Lui A."/>
            <person name="MacDonald P.J.P."/>
            <person name="Montmayeur A."/>
            <person name="Murphy C."/>
            <person name="Neiman D."/>
            <person name="Pearson M."/>
            <person name="Priest M."/>
            <person name="Roberts A."/>
            <person name="Saif S."/>
            <person name="Shea T."/>
            <person name="Shenoy N."/>
            <person name="Sisk P."/>
            <person name="Stolte C."/>
            <person name="Sykes S."/>
            <person name="Wortman J."/>
            <person name="Nusbaum C."/>
            <person name="Birren B."/>
        </authorList>
    </citation>
    <scope>NUCLEOTIDE SEQUENCE [LARGE SCALE GENOMIC DNA]</scope>
    <source>
        <strain evidence="3 4">ACC19a</strain>
    </source>
</reference>
<dbReference type="PATRIC" id="fig|796937.3.peg.1606"/>
<name>G9X1W0_9FIRM</name>
<dbReference type="EMBL" id="AFZE01000045">
    <property type="protein sequence ID" value="EHL13083.1"/>
    <property type="molecule type" value="Genomic_DNA"/>
</dbReference>
<evidence type="ECO:0008006" key="5">
    <source>
        <dbReference type="Google" id="ProtNLM"/>
    </source>
</evidence>
<dbReference type="Pfam" id="PF02272">
    <property type="entry name" value="DHHA1"/>
    <property type="match status" value="1"/>
</dbReference>
<dbReference type="InterPro" id="IPR038763">
    <property type="entry name" value="DHH_sf"/>
</dbReference>
<accession>G9X1W0</accession>
<sequence length="323" mass="36489">MKTIIKFIKENDNFLITSHVSPDGDNIGSSIAMTKYLQNIGKTAYHFLDDNAPQNLSFITDRTNIYKSDQINEKFRPNEYFLIVLDCGNKARVNVSGDIISNAKGIVCIDHHESNEYFGDINYVDKTASSTCELVYDFAKLYDEHSICELTATALYTGLATDTGHFKYDCTKISSFNMAGDLIRKNAKKQEVVKFIYQSDNYNYKKLEADLIINQMEKTDDICIMLLPQETLIKYDVDLKDTENLVNNTLNIKGVEVGILLKEKEDGTIRGSLRSKERVNVNKIANIFGGGGHERAAGFTLRDTSLKESKELVINTIKELLNK</sequence>
<dbReference type="GO" id="GO:0003676">
    <property type="term" value="F:nucleic acid binding"/>
    <property type="evidence" value="ECO:0007669"/>
    <property type="project" value="InterPro"/>
</dbReference>
<comment type="caution">
    <text evidence="3">The sequence shown here is derived from an EMBL/GenBank/DDBJ whole genome shotgun (WGS) entry which is preliminary data.</text>
</comment>
<dbReference type="Proteomes" id="UP000006437">
    <property type="component" value="Unassembled WGS sequence"/>
</dbReference>
<organism evidence="3 4">
    <name type="scientific">Peptoanaerobacter stomatis</name>
    <dbReference type="NCBI Taxonomy" id="796937"/>
    <lineage>
        <taxon>Bacteria</taxon>
        <taxon>Bacillati</taxon>
        <taxon>Bacillota</taxon>
        <taxon>Clostridia</taxon>
        <taxon>Peptostreptococcales</taxon>
        <taxon>Filifactoraceae</taxon>
        <taxon>Peptoanaerobacter</taxon>
    </lineage>
</organism>
<protein>
    <recommendedName>
        <fullName evidence="5">DHHA1 domain protein</fullName>
    </recommendedName>
</protein>
<dbReference type="SUPFAM" id="SSF64182">
    <property type="entry name" value="DHH phosphoesterases"/>
    <property type="match status" value="1"/>
</dbReference>
<dbReference type="InterPro" id="IPR001667">
    <property type="entry name" value="DDH_dom"/>
</dbReference>
<dbReference type="Pfam" id="PF01368">
    <property type="entry name" value="DHH"/>
    <property type="match status" value="1"/>
</dbReference>
<dbReference type="InterPro" id="IPR051319">
    <property type="entry name" value="Oligoribo/pAp-PDE_c-di-AMP_PDE"/>
</dbReference>
<dbReference type="Gene3D" id="3.10.310.30">
    <property type="match status" value="1"/>
</dbReference>
<dbReference type="Gene3D" id="3.90.1640.10">
    <property type="entry name" value="inorganic pyrophosphatase (n-terminal core)"/>
    <property type="match status" value="1"/>
</dbReference>
<evidence type="ECO:0000313" key="3">
    <source>
        <dbReference type="EMBL" id="EHL13083.1"/>
    </source>
</evidence>
<dbReference type="HOGENOM" id="CLU_039720_0_0_9"/>
<dbReference type="RefSeq" id="WP_009524620.1">
    <property type="nucleotide sequence ID" value="NZ_JH414547.1"/>
</dbReference>
<evidence type="ECO:0000259" key="2">
    <source>
        <dbReference type="Pfam" id="PF02272"/>
    </source>
</evidence>
<dbReference type="InterPro" id="IPR003156">
    <property type="entry name" value="DHHA1_dom"/>
</dbReference>
<dbReference type="PANTHER" id="PTHR47618">
    <property type="entry name" value="BIFUNCTIONAL OLIGORIBONUCLEASE AND PAP PHOSPHATASE NRNA"/>
    <property type="match status" value="1"/>
</dbReference>
<evidence type="ECO:0000259" key="1">
    <source>
        <dbReference type="Pfam" id="PF01368"/>
    </source>
</evidence>
<dbReference type="PANTHER" id="PTHR47618:SF1">
    <property type="entry name" value="BIFUNCTIONAL OLIGORIBONUCLEASE AND PAP PHOSPHATASE NRNA"/>
    <property type="match status" value="1"/>
</dbReference>
<dbReference type="AlphaFoldDB" id="G9X1W0"/>
<evidence type="ECO:0000313" key="4">
    <source>
        <dbReference type="Proteomes" id="UP000006437"/>
    </source>
</evidence>
<gene>
    <name evidence="3" type="ORF">HMPREF9629_00383</name>
</gene>
<feature type="domain" description="DHHA1" evidence="2">
    <location>
        <begin position="234"/>
        <end position="322"/>
    </location>
</feature>